<name>A0AAF0TFF0_SOLVR</name>
<sequence length="100" mass="11314">MICRAKKAILCETCPVTNDLQNNSFSEKWRKQEEDEDIDPIGDSVYSCSCFISNCKGLLYSDEVPKRKEKQHNSGIIVPFQLSDDDLVKFIGTVGLNCHI</sequence>
<protein>
    <submittedName>
        <fullName evidence="1">Uncharacterized protein</fullName>
    </submittedName>
</protein>
<accession>A0AAF0TFF0</accession>
<dbReference type="Proteomes" id="UP001234989">
    <property type="component" value="Chromosome 2"/>
</dbReference>
<reference evidence="1" key="1">
    <citation type="submission" date="2023-08" db="EMBL/GenBank/DDBJ databases">
        <title>A de novo genome assembly of Solanum verrucosum Schlechtendal, a Mexican diploid species geographically isolated from the other diploid A-genome species in potato relatives.</title>
        <authorList>
            <person name="Hosaka K."/>
        </authorList>
    </citation>
    <scope>NUCLEOTIDE SEQUENCE</scope>
    <source>
        <tissue evidence="1">Young leaves</tissue>
    </source>
</reference>
<organism evidence="1 2">
    <name type="scientific">Solanum verrucosum</name>
    <dbReference type="NCBI Taxonomy" id="315347"/>
    <lineage>
        <taxon>Eukaryota</taxon>
        <taxon>Viridiplantae</taxon>
        <taxon>Streptophyta</taxon>
        <taxon>Embryophyta</taxon>
        <taxon>Tracheophyta</taxon>
        <taxon>Spermatophyta</taxon>
        <taxon>Magnoliopsida</taxon>
        <taxon>eudicotyledons</taxon>
        <taxon>Gunneridae</taxon>
        <taxon>Pentapetalae</taxon>
        <taxon>asterids</taxon>
        <taxon>lamiids</taxon>
        <taxon>Solanales</taxon>
        <taxon>Solanaceae</taxon>
        <taxon>Solanoideae</taxon>
        <taxon>Solaneae</taxon>
        <taxon>Solanum</taxon>
    </lineage>
</organism>
<evidence type="ECO:0000313" key="2">
    <source>
        <dbReference type="Proteomes" id="UP001234989"/>
    </source>
</evidence>
<proteinExistence type="predicted"/>
<gene>
    <name evidence="1" type="ORF">MTR67_010566</name>
</gene>
<dbReference type="EMBL" id="CP133613">
    <property type="protein sequence ID" value="WMV17181.1"/>
    <property type="molecule type" value="Genomic_DNA"/>
</dbReference>
<dbReference type="AlphaFoldDB" id="A0AAF0TFF0"/>
<evidence type="ECO:0000313" key="1">
    <source>
        <dbReference type="EMBL" id="WMV17181.1"/>
    </source>
</evidence>
<keyword evidence="2" id="KW-1185">Reference proteome</keyword>